<organism evidence="3">
    <name type="scientific">Oceaniferula spumae</name>
    <dbReference type="NCBI Taxonomy" id="2979115"/>
    <lineage>
        <taxon>Bacteria</taxon>
        <taxon>Pseudomonadati</taxon>
        <taxon>Verrucomicrobiota</taxon>
        <taxon>Verrucomicrobiia</taxon>
        <taxon>Verrucomicrobiales</taxon>
        <taxon>Verrucomicrobiaceae</taxon>
        <taxon>Oceaniferula</taxon>
    </lineage>
</organism>
<accession>A0AAT9FKU5</accession>
<dbReference type="KEGG" id="osu:NT6N_15960"/>
<evidence type="ECO:0000259" key="2">
    <source>
        <dbReference type="Pfam" id="PF07589"/>
    </source>
</evidence>
<dbReference type="NCBIfam" id="TIGR02595">
    <property type="entry name" value="PEP_CTERM"/>
    <property type="match status" value="1"/>
</dbReference>
<reference evidence="3" key="1">
    <citation type="submission" date="2024-07" db="EMBL/GenBank/DDBJ databases">
        <title>Complete genome sequence of Verrucomicrobiaceae bacterium NT6N.</title>
        <authorList>
            <person name="Huang C."/>
            <person name="Takami H."/>
            <person name="Hamasaki K."/>
        </authorList>
    </citation>
    <scope>NUCLEOTIDE SEQUENCE</scope>
    <source>
        <strain evidence="3">NT6N</strain>
    </source>
</reference>
<keyword evidence="1" id="KW-0732">Signal</keyword>
<dbReference type="AlphaFoldDB" id="A0AAT9FKU5"/>
<evidence type="ECO:0000313" key="3">
    <source>
        <dbReference type="EMBL" id="BDS06556.1"/>
    </source>
</evidence>
<proteinExistence type="predicted"/>
<feature type="chain" id="PRO_5043961340" description="Ice-binding protein C-terminal domain-containing protein" evidence="1">
    <location>
        <begin position="23"/>
        <end position="223"/>
    </location>
</feature>
<feature type="signal peptide" evidence="1">
    <location>
        <begin position="1"/>
        <end position="22"/>
    </location>
</feature>
<sequence length="223" mass="23245">MKTHLLRISLAAICLSPLTSTAALVFATNATSRTLSGPAAANITTTGDGSVTVGPTTAIASTNYQTANSAANILTPNINTDTGGEWQITIPFDLNVTALQIDNITLSGAMYNNTGLAQTVQRDTNIRVSFVGSTSGQLDVGTLLVGNPSGSNQWTSGSYIPSSPLVLSNAETWTFQIETVNRTGPGNFTGLRTFEVNATAVPEPSSTTLLGLAGLSLILRRRR</sequence>
<protein>
    <recommendedName>
        <fullName evidence="2">Ice-binding protein C-terminal domain-containing protein</fullName>
    </recommendedName>
</protein>
<gene>
    <name evidence="3" type="ORF">NT6N_15960</name>
</gene>
<evidence type="ECO:0000256" key="1">
    <source>
        <dbReference type="SAM" id="SignalP"/>
    </source>
</evidence>
<dbReference type="InterPro" id="IPR013424">
    <property type="entry name" value="Ice-binding_C"/>
</dbReference>
<dbReference type="EMBL" id="AP026866">
    <property type="protein sequence ID" value="BDS06556.1"/>
    <property type="molecule type" value="Genomic_DNA"/>
</dbReference>
<dbReference type="Pfam" id="PF07589">
    <property type="entry name" value="PEP-CTERM"/>
    <property type="match status" value="1"/>
</dbReference>
<feature type="domain" description="Ice-binding protein C-terminal" evidence="2">
    <location>
        <begin position="200"/>
        <end position="222"/>
    </location>
</feature>
<name>A0AAT9FKU5_9BACT</name>